<keyword evidence="4" id="KW-1185">Reference proteome</keyword>
<evidence type="ECO:0000256" key="1">
    <source>
        <dbReference type="ARBA" id="ARBA00006484"/>
    </source>
</evidence>
<accession>A0ABY3ZTJ0</accession>
<keyword evidence="3" id="KW-0560">Oxidoreductase</keyword>
<dbReference type="GO" id="GO:0016491">
    <property type="term" value="F:oxidoreductase activity"/>
    <property type="evidence" value="ECO:0007669"/>
    <property type="project" value="UniProtKB-KW"/>
</dbReference>
<dbReference type="InterPro" id="IPR036291">
    <property type="entry name" value="NAD(P)-bd_dom_sf"/>
</dbReference>
<geneLocation type="plasmid" evidence="3 4">
    <name>pDSM109990_c</name>
</geneLocation>
<comment type="similarity">
    <text evidence="1">Belongs to the short-chain dehydrogenases/reductases (SDR) family.</text>
</comment>
<name>A0ABY3ZTJ0_9RHOB</name>
<dbReference type="PRINTS" id="PR00080">
    <property type="entry name" value="SDRFAMILY"/>
</dbReference>
<dbReference type="SUPFAM" id="SSF51735">
    <property type="entry name" value="NAD(P)-binding Rossmann-fold domains"/>
    <property type="match status" value="1"/>
</dbReference>
<dbReference type="InterPro" id="IPR057326">
    <property type="entry name" value="KR_dom"/>
</dbReference>
<evidence type="ECO:0000313" key="4">
    <source>
        <dbReference type="Proteomes" id="UP000831019"/>
    </source>
</evidence>
<dbReference type="InterPro" id="IPR050259">
    <property type="entry name" value="SDR"/>
</dbReference>
<evidence type="ECO:0000313" key="3">
    <source>
        <dbReference type="EMBL" id="UOA16946.1"/>
    </source>
</evidence>
<dbReference type="PANTHER" id="PTHR42879">
    <property type="entry name" value="3-OXOACYL-(ACYL-CARRIER-PROTEIN) REDUCTASE"/>
    <property type="match status" value="1"/>
</dbReference>
<feature type="domain" description="Ketoreductase" evidence="2">
    <location>
        <begin position="20"/>
        <end position="201"/>
    </location>
</feature>
<dbReference type="PANTHER" id="PTHR42879:SF2">
    <property type="entry name" value="3-OXOACYL-[ACYL-CARRIER-PROTEIN] REDUCTASE FABG"/>
    <property type="match status" value="1"/>
</dbReference>
<dbReference type="Pfam" id="PF13561">
    <property type="entry name" value="adh_short_C2"/>
    <property type="match status" value="1"/>
</dbReference>
<protein>
    <submittedName>
        <fullName evidence="3">Gluconate 5-dehydrogenase</fullName>
        <ecNumber evidence="3">1.1.1.-</ecNumber>
    </submittedName>
</protein>
<proteinExistence type="inferred from homology"/>
<reference evidence="4" key="1">
    <citation type="journal article" date="2022" name="Microorganisms">
        <title>Beyond the ABCs#Discovery of Three New Plasmid Types in Rhodobacterales (RepQ, RepY, RepW).</title>
        <authorList>
            <person name="Freese H.M."/>
            <person name="Ringel V."/>
            <person name="Overmann J."/>
            <person name="Petersen J."/>
        </authorList>
    </citation>
    <scope>NUCLEOTIDE SEQUENCE [LARGE SCALE GENOMIC DNA]</scope>
    <source>
        <strain evidence="4">DSM 109990</strain>
        <plasmid evidence="4">pDSM109990_c</plasmid>
    </source>
</reference>
<dbReference type="SMART" id="SM00822">
    <property type="entry name" value="PKS_KR"/>
    <property type="match status" value="1"/>
</dbReference>
<organism evidence="3 4">
    <name type="scientific">Sulfitobacter dubius</name>
    <dbReference type="NCBI Taxonomy" id="218673"/>
    <lineage>
        <taxon>Bacteria</taxon>
        <taxon>Pseudomonadati</taxon>
        <taxon>Pseudomonadota</taxon>
        <taxon>Alphaproteobacteria</taxon>
        <taxon>Rhodobacterales</taxon>
        <taxon>Roseobacteraceae</taxon>
        <taxon>Sulfitobacter</taxon>
    </lineage>
</organism>
<sequence>MPDTATNQITATMPQVLIGKTALVTGASRGIGAALAEGLAAAGARVVICDLPAQAADMDAVAARIVAAGGTADTRALNVTDSAALAEAVAAITEATGGIDILVNNAGILKPSRLEDLSEADWDAHMDVNAKGVLLMTNAVIPQMRARGAGRIINIASIAGRQGVPTQGHYAATKATAITLTRVYAQELGPDGITVNAICPGIILTEMGRNNLGSQENIDHWTNVAALRRLGAPGDVTGPTVFFASDLSAFVTGQALNVDGGIYFH</sequence>
<dbReference type="EMBL" id="CP085147">
    <property type="protein sequence ID" value="UOA16946.1"/>
    <property type="molecule type" value="Genomic_DNA"/>
</dbReference>
<dbReference type="EC" id="1.1.1.-" evidence="3"/>
<keyword evidence="3" id="KW-0614">Plasmid</keyword>
<dbReference type="Gene3D" id="3.40.50.720">
    <property type="entry name" value="NAD(P)-binding Rossmann-like Domain"/>
    <property type="match status" value="1"/>
</dbReference>
<gene>
    <name evidence="3" type="primary">gno_1</name>
    <name evidence="3" type="ORF">DSM109990_03833</name>
</gene>
<evidence type="ECO:0000259" key="2">
    <source>
        <dbReference type="SMART" id="SM00822"/>
    </source>
</evidence>
<dbReference type="InterPro" id="IPR002347">
    <property type="entry name" value="SDR_fam"/>
</dbReference>
<dbReference type="Proteomes" id="UP000831019">
    <property type="component" value="Plasmid pDSM109990_c"/>
</dbReference>
<dbReference type="NCBIfam" id="NF005559">
    <property type="entry name" value="PRK07231.1"/>
    <property type="match status" value="1"/>
</dbReference>
<dbReference type="PRINTS" id="PR00081">
    <property type="entry name" value="GDHRDH"/>
</dbReference>